<protein>
    <submittedName>
        <fullName evidence="1">Uncharacterized protein</fullName>
    </submittedName>
</protein>
<dbReference type="GeneID" id="10328278"/>
<evidence type="ECO:0000313" key="2">
    <source>
        <dbReference type="Proteomes" id="UP000006537"/>
    </source>
</evidence>
<gene>
    <name evidence="1" type="ORF">Syn33_070</name>
</gene>
<dbReference type="Proteomes" id="UP000006537">
    <property type="component" value="Segment"/>
</dbReference>
<accession>E3SQV7</accession>
<dbReference type="KEGG" id="vg:10328278"/>
<name>E3SQV7_9CAUD</name>
<dbReference type="RefSeq" id="YP_004323677.1">
    <property type="nucleotide sequence ID" value="NC_015285.1"/>
</dbReference>
<sequence length="157" mass="17906">MQLLAMKSGLLMVKTLKMVALRYSSHLILHSKEKRIKLRVCQFPKSTLSLDFRTDWCNTIRVKQTNLMQLSNSVCIVDFFPEAFIAESDDIKGMKVVVKRFNKRVTFIDNGAKSYSTVTALTARNEWMERIASGATVTDYHTDKMPRSEYAPMACVG</sequence>
<organism evidence="1 2">
    <name type="scientific">Prochlorococcus phage Syn33</name>
    <dbReference type="NCBI Taxonomy" id="444878"/>
    <lineage>
        <taxon>Viruses</taxon>
        <taxon>Duplodnaviria</taxon>
        <taxon>Heunggongvirae</taxon>
        <taxon>Uroviricota</taxon>
        <taxon>Caudoviricetes</taxon>
        <taxon>Pantevenvirales</taxon>
        <taxon>Kyanoviridae</taxon>
        <taxon>Brizovirus</taxon>
        <taxon>Brizovirus syn33</taxon>
    </lineage>
</organism>
<evidence type="ECO:0000313" key="1">
    <source>
        <dbReference type="EMBL" id="ADO99713.1"/>
    </source>
</evidence>
<reference evidence="1 2" key="1">
    <citation type="journal article" date="2010" name="Environ. Microbiol.">
        <title>Genomic analysis of oceanic cyanobacterial myoviruses compared with T4-like myoviruses from diverse hosts and environments.</title>
        <authorList>
            <person name="Sullivan M.B."/>
            <person name="Huang K.H."/>
            <person name="Ignacio-Espinoza J.C."/>
            <person name="Berlin A.M."/>
            <person name="Kelly L."/>
            <person name="Weigele P.R."/>
            <person name="DeFrancesco A.S."/>
            <person name="Kern S.E."/>
            <person name="Thompson L.R."/>
            <person name="Young S."/>
            <person name="Yandava C."/>
            <person name="Fu R."/>
            <person name="Krastins B."/>
            <person name="Chase M."/>
            <person name="Sarracino D."/>
            <person name="Osburne M.S."/>
            <person name="Henn M.R."/>
            <person name="Chisholm S.W."/>
        </authorList>
    </citation>
    <scope>NUCLEOTIDE SEQUENCE [LARGE SCALE GENOMIC DNA]</scope>
    <source>
        <strain evidence="1">Syn33</strain>
    </source>
</reference>
<dbReference type="OrthoDB" id="21377at10239"/>
<dbReference type="EMBL" id="GU071108">
    <property type="protein sequence ID" value="ADO99713.1"/>
    <property type="molecule type" value="Genomic_DNA"/>
</dbReference>
<keyword evidence="2" id="KW-1185">Reference proteome</keyword>
<proteinExistence type="predicted"/>